<protein>
    <recommendedName>
        <fullName evidence="4">Autotransporter outer membrane beta-barrel domain-containing protein</fullName>
    </recommendedName>
</protein>
<dbReference type="Proteomes" id="UP000438699">
    <property type="component" value="Unassembled WGS sequence"/>
</dbReference>
<keyword evidence="3" id="KW-1185">Reference proteome</keyword>
<dbReference type="EMBL" id="WAIE01000003">
    <property type="protein sequence ID" value="KAB1441636.1"/>
    <property type="molecule type" value="Genomic_DNA"/>
</dbReference>
<comment type="caution">
    <text evidence="2">The sequence shown here is derived from an EMBL/GenBank/DDBJ whole genome shotgun (WGS) entry which is preliminary data.</text>
</comment>
<name>A0A6N6N1D7_9BACT</name>
<keyword evidence="1" id="KW-0732">Signal</keyword>
<proteinExistence type="predicted"/>
<sequence length="326" mass="35247">MPPYLLCLVALLVCIATSAPPARCESSFWLTPQASYYQVQLPEYAPMAMRAAAGINKLVERLTCEDGDTAGPLAEMTVGWQSQGALFFEAQGFYTSMTSEQNDLFDSDPPIRVGWFPIDGTQGPVGLGSSHDVTTHASRDVKNYGGRLIVGWDVPLNDQISIRPFVGYSGMELNQDFSFQGHEIQPSYQTMSLDEEVDATYHGLIGGSKIVFDTGDIVAHLSGSVSVYNVHAEYKGYQVSSNPYTVHASDTEDEFCAGVTLEGGVSRRISNWTLGLSAGANYLSYVPRIIASDKSTSAGTRDGKPSHIGDGESYGWKIGMNVSCAF</sequence>
<organism evidence="2 3">
    <name type="scientific">Pseudodesulfovibrio senegalensis</name>
    <dbReference type="NCBI Taxonomy" id="1721087"/>
    <lineage>
        <taxon>Bacteria</taxon>
        <taxon>Pseudomonadati</taxon>
        <taxon>Thermodesulfobacteriota</taxon>
        <taxon>Desulfovibrionia</taxon>
        <taxon>Desulfovibrionales</taxon>
        <taxon>Desulfovibrionaceae</taxon>
    </lineage>
</organism>
<feature type="signal peptide" evidence="1">
    <location>
        <begin position="1"/>
        <end position="18"/>
    </location>
</feature>
<accession>A0A6N6N1D7</accession>
<evidence type="ECO:0008006" key="4">
    <source>
        <dbReference type="Google" id="ProtNLM"/>
    </source>
</evidence>
<evidence type="ECO:0000313" key="2">
    <source>
        <dbReference type="EMBL" id="KAB1441636.1"/>
    </source>
</evidence>
<dbReference type="OrthoDB" id="5465233at2"/>
<evidence type="ECO:0000256" key="1">
    <source>
        <dbReference type="SAM" id="SignalP"/>
    </source>
</evidence>
<gene>
    <name evidence="2" type="ORF">F8A88_08525</name>
</gene>
<feature type="chain" id="PRO_5026966465" description="Autotransporter outer membrane beta-barrel domain-containing protein" evidence="1">
    <location>
        <begin position="19"/>
        <end position="326"/>
    </location>
</feature>
<dbReference type="RefSeq" id="WP_151150729.1">
    <property type="nucleotide sequence ID" value="NZ_WAIE01000003.1"/>
</dbReference>
<reference evidence="2 3" key="1">
    <citation type="journal article" date="2017" name="Int. J. Syst. Evol. Microbiol.">
        <title>Desulfovibrio senegalensis sp. nov., a mesophilic sulfate reducer isolated from marine sediment.</title>
        <authorList>
            <person name="Thioye A."/>
            <person name="Gam Z.B.A."/>
            <person name="Mbengue M."/>
            <person name="Cayol J.L."/>
            <person name="Joseph-Bartoli M."/>
            <person name="Toure-Kane C."/>
            <person name="Labat M."/>
        </authorList>
    </citation>
    <scope>NUCLEOTIDE SEQUENCE [LARGE SCALE GENOMIC DNA]</scope>
    <source>
        <strain evidence="2 3">DSM 101509</strain>
    </source>
</reference>
<dbReference type="AlphaFoldDB" id="A0A6N6N1D7"/>
<dbReference type="SUPFAM" id="SSF103515">
    <property type="entry name" value="Autotransporter"/>
    <property type="match status" value="1"/>
</dbReference>
<evidence type="ECO:0000313" key="3">
    <source>
        <dbReference type="Proteomes" id="UP000438699"/>
    </source>
</evidence>
<dbReference type="InterPro" id="IPR036709">
    <property type="entry name" value="Autotransporte_beta_dom_sf"/>
</dbReference>